<dbReference type="EMBL" id="LT906479">
    <property type="protein sequence ID" value="SNW03898.1"/>
    <property type="molecule type" value="Genomic_DNA"/>
</dbReference>
<dbReference type="STRING" id="1411141.GCA_001590885_02008"/>
<organism evidence="1 2">
    <name type="scientific">Serratia ficaria</name>
    <dbReference type="NCBI Taxonomy" id="61651"/>
    <lineage>
        <taxon>Bacteria</taxon>
        <taxon>Pseudomonadati</taxon>
        <taxon>Pseudomonadota</taxon>
        <taxon>Gammaproteobacteria</taxon>
        <taxon>Enterobacterales</taxon>
        <taxon>Yersiniaceae</taxon>
        <taxon>Serratia</taxon>
    </lineage>
</organism>
<gene>
    <name evidence="1" type="ORF">SAMEA4384070_03642</name>
</gene>
<protein>
    <submittedName>
        <fullName evidence="1">Uncharacterized protein</fullName>
    </submittedName>
</protein>
<evidence type="ECO:0000313" key="1">
    <source>
        <dbReference type="EMBL" id="SNW03898.1"/>
    </source>
</evidence>
<evidence type="ECO:0000313" key="2">
    <source>
        <dbReference type="Proteomes" id="UP000215134"/>
    </source>
</evidence>
<dbReference type="AlphaFoldDB" id="A0A240C9Z4"/>
<dbReference type="Gene3D" id="3.40.630.30">
    <property type="match status" value="1"/>
</dbReference>
<dbReference type="KEGG" id="sfj:SAMEA4384070_3642"/>
<sequence>MALTPQVWRRAAYLTRSSWAEGIDRDTVRLSIANSLCFGLFDGDGQIGFARPDIYRR</sequence>
<accession>A0A240C9Z4</accession>
<dbReference type="Proteomes" id="UP000215134">
    <property type="component" value="Chromosome 1"/>
</dbReference>
<keyword evidence="2" id="KW-1185">Reference proteome</keyword>
<name>A0A240C9Z4_SERFI</name>
<proteinExistence type="predicted"/>
<reference evidence="1 2" key="1">
    <citation type="submission" date="2017-06" db="EMBL/GenBank/DDBJ databases">
        <authorList>
            <consortium name="Pathogen Informatics"/>
        </authorList>
    </citation>
    <scope>NUCLEOTIDE SEQUENCE [LARGE SCALE GENOMIC DNA]</scope>
    <source>
        <strain evidence="1 2">NCTC12148</strain>
    </source>
</reference>